<gene>
    <name evidence="1" type="ORF">F0L46_01260</name>
</gene>
<dbReference type="RefSeq" id="WP_149815219.1">
    <property type="nucleotide sequence ID" value="NZ_VUOA01000004.1"/>
</dbReference>
<evidence type="ECO:0000313" key="1">
    <source>
        <dbReference type="EMBL" id="KAA2244160.1"/>
    </source>
</evidence>
<dbReference type="OrthoDB" id="8778976at2"/>
<dbReference type="AlphaFoldDB" id="A0A5B2W0C2"/>
<accession>A0A5B2W0C2</accession>
<reference evidence="1 2" key="1">
    <citation type="submission" date="2019-09" db="EMBL/GenBank/DDBJ databases">
        <title>Salinarimonas rosea gen. nov., sp. nov., a new member of the a-2 subgroup of the Proteobacteria.</title>
        <authorList>
            <person name="Liu J."/>
        </authorList>
    </citation>
    <scope>NUCLEOTIDE SEQUENCE [LARGE SCALE GENOMIC DNA]</scope>
    <source>
        <strain evidence="1 2">BN140002</strain>
    </source>
</reference>
<comment type="caution">
    <text evidence="1">The sequence shown here is derived from an EMBL/GenBank/DDBJ whole genome shotgun (WGS) entry which is preliminary data.</text>
</comment>
<name>A0A5B2W0C2_9HYPH</name>
<dbReference type="EMBL" id="VUOA01000004">
    <property type="protein sequence ID" value="KAA2244160.1"/>
    <property type="molecule type" value="Genomic_DNA"/>
</dbReference>
<dbReference type="Proteomes" id="UP000323142">
    <property type="component" value="Unassembled WGS sequence"/>
</dbReference>
<evidence type="ECO:0008006" key="3">
    <source>
        <dbReference type="Google" id="ProtNLM"/>
    </source>
</evidence>
<proteinExistence type="predicted"/>
<keyword evidence="2" id="KW-1185">Reference proteome</keyword>
<reference evidence="1 2" key="2">
    <citation type="submission" date="2019-09" db="EMBL/GenBank/DDBJ databases">
        <authorList>
            <person name="Jin C."/>
        </authorList>
    </citation>
    <scope>NUCLEOTIDE SEQUENCE [LARGE SCALE GENOMIC DNA]</scope>
    <source>
        <strain evidence="1 2">BN140002</strain>
    </source>
</reference>
<sequence length="101" mass="11225">MHLVQILLPLADNGGRPFPASMLAAVRRELTERFGGLTAFTRAPAEGFWEGGEGTARDDVVVLEVMADALDTAWWAAYRHDLETRFSQDAIVVRAQEIRLL</sequence>
<protein>
    <recommendedName>
        <fullName evidence="3">DUF3240 domain-containing protein</fullName>
    </recommendedName>
</protein>
<organism evidence="1 2">
    <name type="scientific">Salinarimonas soli</name>
    <dbReference type="NCBI Taxonomy" id="1638099"/>
    <lineage>
        <taxon>Bacteria</taxon>
        <taxon>Pseudomonadati</taxon>
        <taxon>Pseudomonadota</taxon>
        <taxon>Alphaproteobacteria</taxon>
        <taxon>Hyphomicrobiales</taxon>
        <taxon>Salinarimonadaceae</taxon>
        <taxon>Salinarimonas</taxon>
    </lineage>
</organism>
<evidence type="ECO:0000313" key="2">
    <source>
        <dbReference type="Proteomes" id="UP000323142"/>
    </source>
</evidence>